<accession>A0ABS8T4Q0</accession>
<proteinExistence type="predicted"/>
<dbReference type="Proteomes" id="UP000823775">
    <property type="component" value="Unassembled WGS sequence"/>
</dbReference>
<dbReference type="EMBL" id="JACEIK010001110">
    <property type="protein sequence ID" value="MCD7466093.1"/>
    <property type="molecule type" value="Genomic_DNA"/>
</dbReference>
<protein>
    <submittedName>
        <fullName evidence="1">Uncharacterized protein</fullName>
    </submittedName>
</protein>
<evidence type="ECO:0000313" key="1">
    <source>
        <dbReference type="EMBL" id="MCD7466093.1"/>
    </source>
</evidence>
<gene>
    <name evidence="1" type="ORF">HAX54_002484</name>
</gene>
<evidence type="ECO:0000313" key="2">
    <source>
        <dbReference type="Proteomes" id="UP000823775"/>
    </source>
</evidence>
<reference evidence="1 2" key="1">
    <citation type="journal article" date="2021" name="BMC Genomics">
        <title>Datura genome reveals duplications of psychoactive alkaloid biosynthetic genes and high mutation rate following tissue culture.</title>
        <authorList>
            <person name="Rajewski A."/>
            <person name="Carter-House D."/>
            <person name="Stajich J."/>
            <person name="Litt A."/>
        </authorList>
    </citation>
    <scope>NUCLEOTIDE SEQUENCE [LARGE SCALE GENOMIC DNA]</scope>
    <source>
        <strain evidence="1">AR-01</strain>
    </source>
</reference>
<name>A0ABS8T4Q0_DATST</name>
<organism evidence="1 2">
    <name type="scientific">Datura stramonium</name>
    <name type="common">Jimsonweed</name>
    <name type="synonym">Common thornapple</name>
    <dbReference type="NCBI Taxonomy" id="4076"/>
    <lineage>
        <taxon>Eukaryota</taxon>
        <taxon>Viridiplantae</taxon>
        <taxon>Streptophyta</taxon>
        <taxon>Embryophyta</taxon>
        <taxon>Tracheophyta</taxon>
        <taxon>Spermatophyta</taxon>
        <taxon>Magnoliopsida</taxon>
        <taxon>eudicotyledons</taxon>
        <taxon>Gunneridae</taxon>
        <taxon>Pentapetalae</taxon>
        <taxon>asterids</taxon>
        <taxon>lamiids</taxon>
        <taxon>Solanales</taxon>
        <taxon>Solanaceae</taxon>
        <taxon>Solanoideae</taxon>
        <taxon>Datureae</taxon>
        <taxon>Datura</taxon>
    </lineage>
</organism>
<comment type="caution">
    <text evidence="1">The sequence shown here is derived from an EMBL/GenBank/DDBJ whole genome shotgun (WGS) entry which is preliminary data.</text>
</comment>
<keyword evidence="2" id="KW-1185">Reference proteome</keyword>
<sequence length="76" mass="8271">MAGVSQIDTGVSLGVLTRVGDSMAVREEISVSNWRIIDRLPAYPIFCLSSAGGWCPMLLHWNSANLAPVTPHPYFP</sequence>